<accession>A0A395IGF8</accession>
<protein>
    <recommendedName>
        <fullName evidence="5">Post-transcriptional regulator MKT1 C-terminal domain-containing protein</fullName>
    </recommendedName>
</protein>
<proteinExistence type="predicted"/>
<evidence type="ECO:0000313" key="4">
    <source>
        <dbReference type="Proteomes" id="UP000249056"/>
    </source>
</evidence>
<evidence type="ECO:0000259" key="2">
    <source>
        <dbReference type="Pfam" id="PF12247"/>
    </source>
</evidence>
<evidence type="ECO:0000259" key="1">
    <source>
        <dbReference type="Pfam" id="PF12246"/>
    </source>
</evidence>
<keyword evidence="4" id="KW-1185">Reference proteome</keyword>
<organism evidence="3 4">
    <name type="scientific">Monilinia fructigena</name>
    <dbReference type="NCBI Taxonomy" id="38457"/>
    <lineage>
        <taxon>Eukaryota</taxon>
        <taxon>Fungi</taxon>
        <taxon>Dikarya</taxon>
        <taxon>Ascomycota</taxon>
        <taxon>Pezizomycotina</taxon>
        <taxon>Leotiomycetes</taxon>
        <taxon>Helotiales</taxon>
        <taxon>Sclerotiniaceae</taxon>
        <taxon>Monilinia</taxon>
    </lineage>
</organism>
<comment type="caution">
    <text evidence="3">The sequence shown here is derived from an EMBL/GenBank/DDBJ whole genome shotgun (WGS) entry which is preliminary data.</text>
</comment>
<name>A0A395IGF8_9HELO</name>
<evidence type="ECO:0000313" key="3">
    <source>
        <dbReference type="EMBL" id="RAL59276.1"/>
    </source>
</evidence>
<sequence length="200" mass="22709">MFFQLLMDFVSDEYRKLVTESLLPLKETSAALIAPRMHRGFLYKEITMHLWFDDNKKPELNHKQLQPQTNDLADSWGVKDTDIKSLETKSLQAGKLSFAAITLLDNKDLPPKTIGKAKPTGLSSKSEILSNSLWRLLHLRGYVNDKHELTNWGKALATTLKAIQPISEKYQDVHLIEEAAFLSIRAYSFSKSPPVTVILN</sequence>
<dbReference type="Pfam" id="PF12247">
    <property type="entry name" value="MKT1_N"/>
    <property type="match status" value="1"/>
</dbReference>
<dbReference type="InterPro" id="IPR022040">
    <property type="entry name" value="MKT1_N"/>
</dbReference>
<gene>
    <name evidence="3" type="ORF">DID88_006990</name>
</gene>
<dbReference type="Proteomes" id="UP000249056">
    <property type="component" value="Unassembled WGS sequence"/>
</dbReference>
<evidence type="ECO:0008006" key="5">
    <source>
        <dbReference type="Google" id="ProtNLM"/>
    </source>
</evidence>
<dbReference type="EMBL" id="QKRW01000056">
    <property type="protein sequence ID" value="RAL59276.1"/>
    <property type="molecule type" value="Genomic_DNA"/>
</dbReference>
<dbReference type="OrthoDB" id="17262at2759"/>
<feature type="domain" description="Post-transcriptional regulator MKT1 N-terminal" evidence="2">
    <location>
        <begin position="9"/>
        <end position="52"/>
    </location>
</feature>
<dbReference type="Pfam" id="PF12246">
    <property type="entry name" value="MKT1_C"/>
    <property type="match status" value="1"/>
</dbReference>
<feature type="domain" description="Post-transcriptional regulator MKT1 C-terminal" evidence="1">
    <location>
        <begin position="135"/>
        <end position="174"/>
    </location>
</feature>
<dbReference type="InterPro" id="IPR022039">
    <property type="entry name" value="MKT1_C"/>
</dbReference>
<reference evidence="3 4" key="1">
    <citation type="submission" date="2018-06" db="EMBL/GenBank/DDBJ databases">
        <title>Genome Sequence of the Brown Rot Fungal Pathogen Monilinia fructigena.</title>
        <authorList>
            <person name="Landi L."/>
            <person name="De Miccolis Angelini R.M."/>
            <person name="Pollastro S."/>
            <person name="Abate D."/>
            <person name="Faretra F."/>
            <person name="Romanazzi G."/>
        </authorList>
    </citation>
    <scope>NUCLEOTIDE SEQUENCE [LARGE SCALE GENOMIC DNA]</scope>
    <source>
        <strain evidence="3 4">Mfrg269</strain>
    </source>
</reference>
<dbReference type="AlphaFoldDB" id="A0A395IGF8"/>